<evidence type="ECO:0000256" key="2">
    <source>
        <dbReference type="ARBA" id="ARBA00022827"/>
    </source>
</evidence>
<dbReference type="PANTHER" id="PTHR43644:SF1">
    <property type="entry name" value="NAD(P)H-FLAVIN REDUCTASE"/>
    <property type="match status" value="1"/>
</dbReference>
<feature type="domain" description="2Fe-2S ferredoxin-type" evidence="4">
    <location>
        <begin position="2"/>
        <end position="94"/>
    </location>
</feature>
<dbReference type="PANTHER" id="PTHR43644">
    <property type="entry name" value="NA(+)-TRANSLOCATING NADH-QUINONE REDUCTASE SUBUNIT"/>
    <property type="match status" value="1"/>
</dbReference>
<evidence type="ECO:0000256" key="3">
    <source>
        <dbReference type="SAM" id="MobiDB-lite"/>
    </source>
</evidence>
<evidence type="ECO:0000313" key="5">
    <source>
        <dbReference type="EMBL" id="CAA9423967.1"/>
    </source>
</evidence>
<dbReference type="AlphaFoldDB" id="A0A6J4PRM7"/>
<evidence type="ECO:0000256" key="1">
    <source>
        <dbReference type="ARBA" id="ARBA00022630"/>
    </source>
</evidence>
<evidence type="ECO:0000259" key="4">
    <source>
        <dbReference type="PROSITE" id="PS51085"/>
    </source>
</evidence>
<gene>
    <name evidence="5" type="ORF">AVDCRST_MAG78-1229</name>
</gene>
<dbReference type="EMBL" id="CADCVB010000087">
    <property type="protein sequence ID" value="CAA9423967.1"/>
    <property type="molecule type" value="Genomic_DNA"/>
</dbReference>
<protein>
    <submittedName>
        <fullName evidence="5">Ferredoxin</fullName>
    </submittedName>
</protein>
<dbReference type="InterPro" id="IPR012675">
    <property type="entry name" value="Beta-grasp_dom_sf"/>
</dbReference>
<dbReference type="Gene3D" id="3.10.20.30">
    <property type="match status" value="1"/>
</dbReference>
<keyword evidence="2" id="KW-0274">FAD</keyword>
<dbReference type="PROSITE" id="PS51085">
    <property type="entry name" value="2FE2S_FER_2"/>
    <property type="match status" value="1"/>
</dbReference>
<organism evidence="5">
    <name type="scientific">uncultured Rubrobacteraceae bacterium</name>
    <dbReference type="NCBI Taxonomy" id="349277"/>
    <lineage>
        <taxon>Bacteria</taxon>
        <taxon>Bacillati</taxon>
        <taxon>Actinomycetota</taxon>
        <taxon>Rubrobacteria</taxon>
        <taxon>Rubrobacterales</taxon>
        <taxon>Rubrobacteraceae</taxon>
        <taxon>environmental samples</taxon>
    </lineage>
</organism>
<dbReference type="CDD" id="cd00207">
    <property type="entry name" value="fer2"/>
    <property type="match status" value="1"/>
</dbReference>
<dbReference type="InterPro" id="IPR036010">
    <property type="entry name" value="2Fe-2S_ferredoxin-like_sf"/>
</dbReference>
<dbReference type="SUPFAM" id="SSF54292">
    <property type="entry name" value="2Fe-2S ferredoxin-like"/>
    <property type="match status" value="1"/>
</dbReference>
<dbReference type="Pfam" id="PF00111">
    <property type="entry name" value="Fer2"/>
    <property type="match status" value="1"/>
</dbReference>
<proteinExistence type="predicted"/>
<sequence>MPELEVEGAGTFEVDEDLRLVLAIEEEAGVDIMHQCGGHAHCATCRVEFLEGEPEDMTEAEHALLEQRELLGEARLSCQILCEHDMKVRPILTVSETGANEPGGKPEEEITPPPIYIERPY</sequence>
<accession>A0A6J4PRM7</accession>
<reference evidence="5" key="1">
    <citation type="submission" date="2020-02" db="EMBL/GenBank/DDBJ databases">
        <authorList>
            <person name="Meier V. D."/>
        </authorList>
    </citation>
    <scope>NUCLEOTIDE SEQUENCE</scope>
    <source>
        <strain evidence="5">AVDCRST_MAG78</strain>
    </source>
</reference>
<feature type="region of interest" description="Disordered" evidence="3">
    <location>
        <begin position="95"/>
        <end position="121"/>
    </location>
</feature>
<keyword evidence="1" id="KW-0285">Flavoprotein</keyword>
<name>A0A6J4PRM7_9ACTN</name>
<dbReference type="GO" id="GO:0051536">
    <property type="term" value="F:iron-sulfur cluster binding"/>
    <property type="evidence" value="ECO:0007669"/>
    <property type="project" value="InterPro"/>
</dbReference>
<dbReference type="InterPro" id="IPR001041">
    <property type="entry name" value="2Fe-2S_ferredoxin-type"/>
</dbReference>